<feature type="compositionally biased region" description="Polar residues" evidence="1">
    <location>
        <begin position="24"/>
        <end position="33"/>
    </location>
</feature>
<gene>
    <name evidence="2" type="ORF">G2W53_034973</name>
</gene>
<proteinExistence type="predicted"/>
<dbReference type="AlphaFoldDB" id="A0A834SSP0"/>
<reference evidence="2" key="1">
    <citation type="submission" date="2020-09" db="EMBL/GenBank/DDBJ databases">
        <title>Genome-Enabled Discovery of Anthraquinone Biosynthesis in Senna tora.</title>
        <authorList>
            <person name="Kang S.-H."/>
            <person name="Pandey R.P."/>
            <person name="Lee C.-M."/>
            <person name="Sim J.-S."/>
            <person name="Jeong J.-T."/>
            <person name="Choi B.-S."/>
            <person name="Jung M."/>
            <person name="Ginzburg D."/>
            <person name="Zhao K."/>
            <person name="Won S.Y."/>
            <person name="Oh T.-J."/>
            <person name="Yu Y."/>
            <person name="Kim N.-H."/>
            <person name="Lee O.R."/>
            <person name="Lee T.-H."/>
            <person name="Bashyal P."/>
            <person name="Kim T.-S."/>
            <person name="Lee W.-H."/>
            <person name="Kawkins C."/>
            <person name="Kim C.-K."/>
            <person name="Kim J.S."/>
            <person name="Ahn B.O."/>
            <person name="Rhee S.Y."/>
            <person name="Sohng J.K."/>
        </authorList>
    </citation>
    <scope>NUCLEOTIDE SEQUENCE</scope>
    <source>
        <tissue evidence="2">Leaf</tissue>
    </source>
</reference>
<feature type="compositionally biased region" description="Polar residues" evidence="1">
    <location>
        <begin position="61"/>
        <end position="73"/>
    </location>
</feature>
<dbReference type="EMBL" id="JAAIUW010000011">
    <property type="protein sequence ID" value="KAF7808230.1"/>
    <property type="molecule type" value="Genomic_DNA"/>
</dbReference>
<evidence type="ECO:0000313" key="2">
    <source>
        <dbReference type="EMBL" id="KAF7808230.1"/>
    </source>
</evidence>
<name>A0A834SSP0_9FABA</name>
<evidence type="ECO:0000313" key="3">
    <source>
        <dbReference type="Proteomes" id="UP000634136"/>
    </source>
</evidence>
<comment type="caution">
    <text evidence="2">The sequence shown here is derived from an EMBL/GenBank/DDBJ whole genome shotgun (WGS) entry which is preliminary data.</text>
</comment>
<protein>
    <submittedName>
        <fullName evidence="2">Endoglucanase 14</fullName>
    </submittedName>
</protein>
<feature type="compositionally biased region" description="Basic and acidic residues" evidence="1">
    <location>
        <begin position="36"/>
        <end position="59"/>
    </location>
</feature>
<keyword evidence="3" id="KW-1185">Reference proteome</keyword>
<feature type="region of interest" description="Disordered" evidence="1">
    <location>
        <begin position="1"/>
        <end position="77"/>
    </location>
</feature>
<accession>A0A834SSP0</accession>
<dbReference type="Proteomes" id="UP000634136">
    <property type="component" value="Unassembled WGS sequence"/>
</dbReference>
<organism evidence="2 3">
    <name type="scientific">Senna tora</name>
    <dbReference type="NCBI Taxonomy" id="362788"/>
    <lineage>
        <taxon>Eukaryota</taxon>
        <taxon>Viridiplantae</taxon>
        <taxon>Streptophyta</taxon>
        <taxon>Embryophyta</taxon>
        <taxon>Tracheophyta</taxon>
        <taxon>Spermatophyta</taxon>
        <taxon>Magnoliopsida</taxon>
        <taxon>eudicotyledons</taxon>
        <taxon>Gunneridae</taxon>
        <taxon>Pentapetalae</taxon>
        <taxon>rosids</taxon>
        <taxon>fabids</taxon>
        <taxon>Fabales</taxon>
        <taxon>Fabaceae</taxon>
        <taxon>Caesalpinioideae</taxon>
        <taxon>Cassia clade</taxon>
        <taxon>Senna</taxon>
    </lineage>
</organism>
<sequence>MDCRKKRNSFLPHKSPIFHGRQVVKTTTATRSASLKPDKGIDGGDRKADQRKGKSDRRSARSQNGQKSATTRNWKGPLLTESGKEVILLKTISSKGIGNLVQTCNQRATFNGSPKGLLAKRIPIDNHRAIRDMDPNITGSRNRRGRLSIPRSMAVEKTTLRSKLTTGHTSRGTKKIKKNEELGKARREVQKWEVSKQHSQNHYCTLRVNDQGSCLPIKDCNGAQILDSRMVKILK</sequence>
<evidence type="ECO:0000256" key="1">
    <source>
        <dbReference type="SAM" id="MobiDB-lite"/>
    </source>
</evidence>